<sequence length="119" mass="14074">MDAHDVYDESSVESLLVPFNMLNLNNTDSQIQLDLSEQLRITHDWVSDATETLIMEVDQVDNAIETPMEVDDEDDVIETRMDIDSVQIQWYSLKIMIRGTYTRRRAARIIHRLKRHFHR</sequence>
<reference evidence="1" key="1">
    <citation type="submission" date="2018-04" db="EMBL/GenBank/DDBJ databases">
        <title>Transcriptome of Schizaphis graminum biotype I.</title>
        <authorList>
            <person name="Scully E.D."/>
            <person name="Geib S.M."/>
            <person name="Palmer N.A."/>
            <person name="Koch K."/>
            <person name="Bradshaw J."/>
            <person name="Heng-Moss T."/>
            <person name="Sarath G."/>
        </authorList>
    </citation>
    <scope>NUCLEOTIDE SEQUENCE</scope>
</reference>
<name>A0A2S2PGW6_SCHGA</name>
<accession>A0A2S2PGW6</accession>
<dbReference type="EMBL" id="GGMR01016072">
    <property type="protein sequence ID" value="MBY28691.1"/>
    <property type="molecule type" value="Transcribed_RNA"/>
</dbReference>
<evidence type="ECO:0000313" key="1">
    <source>
        <dbReference type="EMBL" id="MBY28691.1"/>
    </source>
</evidence>
<dbReference type="AlphaFoldDB" id="A0A2S2PGW6"/>
<gene>
    <name evidence="1" type="ORF">g.101691</name>
</gene>
<protein>
    <submittedName>
        <fullName evidence="1">Uncharacterized protein</fullName>
    </submittedName>
</protein>
<proteinExistence type="predicted"/>
<organism evidence="1">
    <name type="scientific">Schizaphis graminum</name>
    <name type="common">Green bug aphid</name>
    <dbReference type="NCBI Taxonomy" id="13262"/>
    <lineage>
        <taxon>Eukaryota</taxon>
        <taxon>Metazoa</taxon>
        <taxon>Ecdysozoa</taxon>
        <taxon>Arthropoda</taxon>
        <taxon>Hexapoda</taxon>
        <taxon>Insecta</taxon>
        <taxon>Pterygota</taxon>
        <taxon>Neoptera</taxon>
        <taxon>Paraneoptera</taxon>
        <taxon>Hemiptera</taxon>
        <taxon>Sternorrhyncha</taxon>
        <taxon>Aphidomorpha</taxon>
        <taxon>Aphidoidea</taxon>
        <taxon>Aphididae</taxon>
        <taxon>Aphidini</taxon>
        <taxon>Schizaphis</taxon>
    </lineage>
</organism>